<feature type="domain" description="Alpha-carbonic anhydrase" evidence="6">
    <location>
        <begin position="112"/>
        <end position="368"/>
    </location>
</feature>
<dbReference type="PANTHER" id="PTHR18952">
    <property type="entry name" value="CARBONIC ANHYDRASE"/>
    <property type="match status" value="1"/>
</dbReference>
<dbReference type="Pfam" id="PF00194">
    <property type="entry name" value="Carb_anhydrase"/>
    <property type="match status" value="1"/>
</dbReference>
<organism evidence="7 8">
    <name type="scientific">Orycteropus afer afer</name>
    <dbReference type="NCBI Taxonomy" id="1230840"/>
    <lineage>
        <taxon>Eukaryota</taxon>
        <taxon>Metazoa</taxon>
        <taxon>Chordata</taxon>
        <taxon>Craniata</taxon>
        <taxon>Vertebrata</taxon>
        <taxon>Euteleostomi</taxon>
        <taxon>Mammalia</taxon>
        <taxon>Eutheria</taxon>
        <taxon>Afrotheria</taxon>
        <taxon>Tubulidentata</taxon>
        <taxon>Orycteropodidae</taxon>
        <taxon>Orycteropus</taxon>
    </lineage>
</organism>
<proteinExistence type="inferred from homology"/>
<dbReference type="PROSITE" id="PS00162">
    <property type="entry name" value="ALPHA_CA_1"/>
    <property type="match status" value="1"/>
</dbReference>
<evidence type="ECO:0000256" key="4">
    <source>
        <dbReference type="RuleBase" id="RU367011"/>
    </source>
</evidence>
<keyword evidence="4" id="KW-0456">Lyase</keyword>
<keyword evidence="2 4" id="KW-0479">Metal-binding</keyword>
<dbReference type="SUPFAM" id="SSF51069">
    <property type="entry name" value="Carbonic anhydrase"/>
    <property type="match status" value="1"/>
</dbReference>
<dbReference type="GeneID" id="103195624"/>
<comment type="similarity">
    <text evidence="1 4">Belongs to the alpha-carbonic anhydrase family.</text>
</comment>
<feature type="compositionally biased region" description="Polar residues" evidence="5">
    <location>
        <begin position="125"/>
        <end position="138"/>
    </location>
</feature>
<dbReference type="OrthoDB" id="429145at2759"/>
<dbReference type="EC" id="4.2.1.1" evidence="4"/>
<protein>
    <recommendedName>
        <fullName evidence="4">Carbonic anhydrase</fullName>
        <ecNumber evidence="4">4.2.1.1</ecNumber>
    </recommendedName>
</protein>
<dbReference type="InterPro" id="IPR023561">
    <property type="entry name" value="Carbonic_anhydrase_a-class"/>
</dbReference>
<dbReference type="GO" id="GO:0005739">
    <property type="term" value="C:mitochondrion"/>
    <property type="evidence" value="ECO:0007669"/>
    <property type="project" value="TreeGrafter"/>
</dbReference>
<dbReference type="InterPro" id="IPR018338">
    <property type="entry name" value="Carbonic_anhydrase_a-class_CS"/>
</dbReference>
<dbReference type="PROSITE" id="PS51144">
    <property type="entry name" value="ALPHA_CA_2"/>
    <property type="match status" value="1"/>
</dbReference>
<evidence type="ECO:0000256" key="1">
    <source>
        <dbReference type="ARBA" id="ARBA00010718"/>
    </source>
</evidence>
<dbReference type="Gene3D" id="3.10.200.10">
    <property type="entry name" value="Alpha carbonic anhydrase"/>
    <property type="match status" value="1"/>
</dbReference>
<comment type="cofactor">
    <cofactor evidence="4">
        <name>Zn(2+)</name>
        <dbReference type="ChEBI" id="CHEBI:29105"/>
    </cofactor>
</comment>
<dbReference type="SMART" id="SM01057">
    <property type="entry name" value="Carb_anhydrase"/>
    <property type="match status" value="1"/>
</dbReference>
<dbReference type="PANTHER" id="PTHR18952:SF89">
    <property type="entry name" value="CARBONIC ANHYDRASE 5A, MITOCHONDRIAL"/>
    <property type="match status" value="1"/>
</dbReference>
<dbReference type="GO" id="GO:0004089">
    <property type="term" value="F:carbonate dehydratase activity"/>
    <property type="evidence" value="ECO:0007669"/>
    <property type="project" value="UniProtKB-UniRule"/>
</dbReference>
<dbReference type="RefSeq" id="XP_007937414.1">
    <property type="nucleotide sequence ID" value="XM_007939223.1"/>
</dbReference>
<name>A0A8B6ZP06_ORYAF</name>
<dbReference type="GO" id="GO:0008270">
    <property type="term" value="F:zinc ion binding"/>
    <property type="evidence" value="ECO:0007669"/>
    <property type="project" value="UniProtKB-UniRule"/>
</dbReference>
<gene>
    <name evidence="8" type="primary">CA5A</name>
</gene>
<evidence type="ECO:0000313" key="8">
    <source>
        <dbReference type="RefSeq" id="XP_007937414.1"/>
    </source>
</evidence>
<evidence type="ECO:0000313" key="7">
    <source>
        <dbReference type="Proteomes" id="UP000694850"/>
    </source>
</evidence>
<dbReference type="CTD" id="763"/>
<dbReference type="InterPro" id="IPR036398">
    <property type="entry name" value="CA_dom_sf"/>
</dbReference>
<dbReference type="InterPro" id="IPR001148">
    <property type="entry name" value="CA_dom"/>
</dbReference>
<dbReference type="Proteomes" id="UP000694850">
    <property type="component" value="Unplaced"/>
</dbReference>
<evidence type="ECO:0000256" key="3">
    <source>
        <dbReference type="ARBA" id="ARBA00022833"/>
    </source>
</evidence>
<evidence type="ECO:0000256" key="2">
    <source>
        <dbReference type="ARBA" id="ARBA00022723"/>
    </source>
</evidence>
<sequence length="385" mass="43234">MASVLAREAAALRRRQAAFPEARCPERSAQSQGRAGGAQSLCLPVKSRFSREFEEFASSFRDLGNRLRMLQTTMLGGTRESLRVSFLGKCLWKTLQSCPMRPGRACCQRSCTQRNRNKALHPQWQGPSSAPRGSQQSPIDIKGRDCVYDPRLQPLRVSYDAATCLYVWNTGYFFQVEFDDSTGRSGISGGPLADHYRLKQFHFHWGVVGKRGSEHTVDAHGYPAELHLVHWNSAKYQTYQEAVLGENGLAVIGVFLKLGARNKELQKLVDVLPKIKYKDTRAALSSFQPAALLPSCPDYWTYPGSLTTPPLTESVTWVIHKQPVEVAPEQLSAFRTLLFSALGEEDKVMVDNYRPLQPLMDRKVHASFQPLNRTQAALLHVNEQN</sequence>
<accession>A0A8B6ZP06</accession>
<reference evidence="8" key="1">
    <citation type="submission" date="2025-08" db="UniProtKB">
        <authorList>
            <consortium name="RefSeq"/>
        </authorList>
    </citation>
    <scope>IDENTIFICATION</scope>
</reference>
<keyword evidence="3 4" id="KW-0862">Zinc</keyword>
<dbReference type="AlphaFoldDB" id="A0A8B6ZP06"/>
<keyword evidence="7" id="KW-1185">Reference proteome</keyword>
<evidence type="ECO:0000256" key="5">
    <source>
        <dbReference type="SAM" id="MobiDB-lite"/>
    </source>
</evidence>
<feature type="region of interest" description="Disordered" evidence="5">
    <location>
        <begin position="118"/>
        <end position="140"/>
    </location>
</feature>
<comment type="function">
    <text evidence="4">Reversible hydration of carbon dioxide.</text>
</comment>
<evidence type="ECO:0000259" key="6">
    <source>
        <dbReference type="PROSITE" id="PS51144"/>
    </source>
</evidence>
<comment type="catalytic activity">
    <reaction evidence="4">
        <text>hydrogencarbonate + H(+) = CO2 + H2O</text>
        <dbReference type="Rhea" id="RHEA:10748"/>
        <dbReference type="ChEBI" id="CHEBI:15377"/>
        <dbReference type="ChEBI" id="CHEBI:15378"/>
        <dbReference type="ChEBI" id="CHEBI:16526"/>
        <dbReference type="ChEBI" id="CHEBI:17544"/>
        <dbReference type="EC" id="4.2.1.1"/>
    </reaction>
</comment>